<dbReference type="RefSeq" id="WP_183381742.1">
    <property type="nucleotide sequence ID" value="NZ_JACHXR010000001.1"/>
</dbReference>
<proteinExistence type="predicted"/>
<comment type="caution">
    <text evidence="1">The sequence shown here is derived from an EMBL/GenBank/DDBJ whole genome shotgun (WGS) entry which is preliminary data.</text>
</comment>
<dbReference type="Gene3D" id="1.10.10.10">
    <property type="entry name" value="Winged helix-like DNA-binding domain superfamily/Winged helix DNA-binding domain"/>
    <property type="match status" value="1"/>
</dbReference>
<keyword evidence="2" id="KW-1185">Reference proteome</keyword>
<dbReference type="AlphaFoldDB" id="A0A7W5EQZ5"/>
<dbReference type="InterPro" id="IPR036390">
    <property type="entry name" value="WH_DNA-bd_sf"/>
</dbReference>
<sequence length="406" mass="42629">MDALITAASRALATGDPLDALNRVALRDDAPALALRGIAMAQLGDLGRAKALLRAAARAFGTREPAARARCVVAEAEIALVSRDLGWPATALAAARATLEAHGDRVNAAHARYLEARRLLLIGRLGEAEHVLDGLDPASLRPASGAARELVVAGIAMRQLRTQAARAALARAEQAAYAAAIPALMAEVESVARALETPVARLIAHGEVRPLRLEAVEALLTSPALVVDACRHLVRDAHTVIPLDRRPVLFTLVRLLGEAWPDGVPRGTLVALAFRGKRADDSYRARLRVEIGRLRHALEPLAGVTATPRGYALAPSGSREVVVLAPPVEEAHASLLALLADGEAWSSSALALALGISQRSVQRGLDSLATAGKVQGFGRGRARRWITSPVPGFPTTLLLPAPLPSG</sequence>
<evidence type="ECO:0000313" key="1">
    <source>
        <dbReference type="EMBL" id="MBB3229200.1"/>
    </source>
</evidence>
<accession>A0A7W5EQZ5</accession>
<evidence type="ECO:0000313" key="2">
    <source>
        <dbReference type="Proteomes" id="UP000518892"/>
    </source>
</evidence>
<dbReference type="InterPro" id="IPR036388">
    <property type="entry name" value="WH-like_DNA-bd_sf"/>
</dbReference>
<protein>
    <recommendedName>
        <fullName evidence="3">Helix-turn-helix domain-containing protein</fullName>
    </recommendedName>
</protein>
<evidence type="ECO:0008006" key="3">
    <source>
        <dbReference type="Google" id="ProtNLM"/>
    </source>
</evidence>
<gene>
    <name evidence="1" type="ORF">FHR97_000015</name>
</gene>
<dbReference type="EMBL" id="JACHXR010000001">
    <property type="protein sequence ID" value="MBB3229200.1"/>
    <property type="molecule type" value="Genomic_DNA"/>
</dbReference>
<reference evidence="1 2" key="1">
    <citation type="submission" date="2020-08" db="EMBL/GenBank/DDBJ databases">
        <title>Genomic Encyclopedia of Type Strains, Phase III (KMG-III): the genomes of soil and plant-associated and newly described type strains.</title>
        <authorList>
            <person name="Whitman W."/>
        </authorList>
    </citation>
    <scope>NUCLEOTIDE SEQUENCE [LARGE SCALE GENOMIC DNA]</scope>
    <source>
        <strain evidence="1 2">CECT 7744</strain>
    </source>
</reference>
<organism evidence="1 2">
    <name type="scientific">Halomonas stenophila</name>
    <dbReference type="NCBI Taxonomy" id="795312"/>
    <lineage>
        <taxon>Bacteria</taxon>
        <taxon>Pseudomonadati</taxon>
        <taxon>Pseudomonadota</taxon>
        <taxon>Gammaproteobacteria</taxon>
        <taxon>Oceanospirillales</taxon>
        <taxon>Halomonadaceae</taxon>
        <taxon>Halomonas</taxon>
    </lineage>
</organism>
<dbReference type="SUPFAM" id="SSF46785">
    <property type="entry name" value="Winged helix' DNA-binding domain"/>
    <property type="match status" value="1"/>
</dbReference>
<name>A0A7W5EQZ5_9GAMM</name>
<dbReference type="Proteomes" id="UP000518892">
    <property type="component" value="Unassembled WGS sequence"/>
</dbReference>